<organism evidence="1 2">
    <name type="scientific">Entamoeba invadens IP1</name>
    <dbReference type="NCBI Taxonomy" id="370355"/>
    <lineage>
        <taxon>Eukaryota</taxon>
        <taxon>Amoebozoa</taxon>
        <taxon>Evosea</taxon>
        <taxon>Archamoebae</taxon>
        <taxon>Mastigamoebida</taxon>
        <taxon>Entamoebidae</taxon>
        <taxon>Entamoeba</taxon>
    </lineage>
</organism>
<dbReference type="KEGG" id="eiv:EIN_274930"/>
<dbReference type="Gene3D" id="3.80.10.10">
    <property type="entry name" value="Ribonuclease Inhibitor"/>
    <property type="match status" value="1"/>
</dbReference>
<name>A0A0A1U7E9_ENTIV</name>
<dbReference type="InterPro" id="IPR032675">
    <property type="entry name" value="LRR_dom_sf"/>
</dbReference>
<gene>
    <name evidence="1" type="ORF">EIN_274930</name>
</gene>
<sequence>MRLADHQIRSILSYTLDLKTFSRMIVLSKRVSRLIVEMRTNPPFQLEPKTQKNFEKIISSIFRIFPKIEILNVTSDFLPFDFSHFEIASINAVPMSDIFPKNIPHDKIVTFFGTVSLFLEKISLFTKLENIYLVNPEENPASEMISKLENIEFPRTVKFVEFCLEEEDKTKIFFNAKILEKLKQSGAHIVVNHPEITDVSKEIREMIGVQYTHLYAANFYFGKFDTQIIVLTSHFNNFFEDSKAKTFDFKAFMELYLPYSYTGSQTEFIKEMTSLSKINFDTAKIPLTIPHSATKLVLDFPTKDIRFDGRETLRALQKLRIRDFPKRVEFPSCLKELVIEDLSRKPPELMTLELETLKIFKWKNFPQISRKIKNVVIKRSLPCGLSLPSCLEVLKVAQCNEIIESRRLKELFIAEGNCLNASFVPTTLEVLSVSSIKEIDIVKLKNLREVDLQICVNKDEPFDCGKLKIPKSVKKMKITMELAEEDCETESVVDQLKMYFRWVDDLNVVDSFLL</sequence>
<proteinExistence type="predicted"/>
<keyword evidence="2" id="KW-1185">Reference proteome</keyword>
<dbReference type="OMA" id="FMCSAEE"/>
<evidence type="ECO:0000313" key="1">
    <source>
        <dbReference type="EMBL" id="ELP87906.1"/>
    </source>
</evidence>
<dbReference type="AlphaFoldDB" id="A0A0A1U7E9"/>
<dbReference type="EMBL" id="KB206783">
    <property type="protein sequence ID" value="ELP87906.1"/>
    <property type="molecule type" value="Genomic_DNA"/>
</dbReference>
<reference evidence="1 2" key="1">
    <citation type="submission" date="2012-10" db="EMBL/GenBank/DDBJ databases">
        <authorList>
            <person name="Zafar N."/>
            <person name="Inman J."/>
            <person name="Hall N."/>
            <person name="Lorenzi H."/>
            <person name="Caler E."/>
        </authorList>
    </citation>
    <scope>NUCLEOTIDE SEQUENCE [LARGE SCALE GENOMIC DNA]</scope>
    <source>
        <strain evidence="1 2">IP1</strain>
    </source>
</reference>
<dbReference type="SUPFAM" id="SSF52047">
    <property type="entry name" value="RNI-like"/>
    <property type="match status" value="1"/>
</dbReference>
<dbReference type="VEuPathDB" id="AmoebaDB:EIN_274930"/>
<dbReference type="GeneID" id="14886899"/>
<evidence type="ECO:0000313" key="2">
    <source>
        <dbReference type="Proteomes" id="UP000014680"/>
    </source>
</evidence>
<dbReference type="Proteomes" id="UP000014680">
    <property type="component" value="Unassembled WGS sequence"/>
</dbReference>
<accession>A0A0A1U7E9</accession>
<protein>
    <submittedName>
        <fullName evidence="1">Uncharacterized protein</fullName>
    </submittedName>
</protein>
<dbReference type="RefSeq" id="XP_004254677.1">
    <property type="nucleotide sequence ID" value="XM_004254629.1"/>
</dbReference>